<dbReference type="EMBL" id="BARS01006630">
    <property type="protein sequence ID" value="GAF71426.1"/>
    <property type="molecule type" value="Genomic_DNA"/>
</dbReference>
<dbReference type="GO" id="GO:0032259">
    <property type="term" value="P:methylation"/>
    <property type="evidence" value="ECO:0007669"/>
    <property type="project" value="UniProtKB-KW"/>
</dbReference>
<dbReference type="InterPro" id="IPR002052">
    <property type="entry name" value="DNA_methylase_N6_adenine_CS"/>
</dbReference>
<dbReference type="Pfam" id="PF01555">
    <property type="entry name" value="N6_N4_Mtase"/>
    <property type="match status" value="1"/>
</dbReference>
<evidence type="ECO:0000256" key="1">
    <source>
        <dbReference type="ARBA" id="ARBA00006594"/>
    </source>
</evidence>
<evidence type="ECO:0000256" key="3">
    <source>
        <dbReference type="ARBA" id="ARBA00022679"/>
    </source>
</evidence>
<dbReference type="PROSITE" id="PS00092">
    <property type="entry name" value="N6_MTASE"/>
    <property type="match status" value="1"/>
</dbReference>
<dbReference type="GO" id="GO:0008170">
    <property type="term" value="F:N-methyltransferase activity"/>
    <property type="evidence" value="ECO:0007669"/>
    <property type="project" value="InterPro"/>
</dbReference>
<reference evidence="5" key="1">
    <citation type="journal article" date="2014" name="Front. Microbiol.">
        <title>High frequency of phylogenetically diverse reductive dehalogenase-homologous genes in deep subseafloor sedimentary metagenomes.</title>
        <authorList>
            <person name="Kawai M."/>
            <person name="Futagami T."/>
            <person name="Toyoda A."/>
            <person name="Takaki Y."/>
            <person name="Nishi S."/>
            <person name="Hori S."/>
            <person name="Arai W."/>
            <person name="Tsubouchi T."/>
            <person name="Morono Y."/>
            <person name="Uchiyama I."/>
            <person name="Ito T."/>
            <person name="Fujiyama A."/>
            <person name="Inagaki F."/>
            <person name="Takami H."/>
        </authorList>
    </citation>
    <scope>NUCLEOTIDE SEQUENCE</scope>
    <source>
        <strain evidence="5">Expedition CK06-06</strain>
    </source>
</reference>
<gene>
    <name evidence="5" type="ORF">S01H1_12892</name>
</gene>
<feature type="non-terminal residue" evidence="5">
    <location>
        <position position="168"/>
    </location>
</feature>
<dbReference type="AlphaFoldDB" id="X0S897"/>
<dbReference type="InterPro" id="IPR002941">
    <property type="entry name" value="DNA_methylase_N4/N6"/>
</dbReference>
<proteinExistence type="inferred from homology"/>
<keyword evidence="3" id="KW-0808">Transferase</keyword>
<name>X0S897_9ZZZZ</name>
<comment type="caution">
    <text evidence="5">The sequence shown here is derived from an EMBL/GenBank/DDBJ whole genome shotgun (WGS) entry which is preliminary data.</text>
</comment>
<accession>X0S897</accession>
<comment type="similarity">
    <text evidence="1">Belongs to the N(4)/N(6)-methyltransferase family.</text>
</comment>
<sequence>MEGAKSFLDEAVVLHGGDCLDVMATLEENSIDAVVCDPPYHLTSGGAGGFMGKQWDGGDVAFRPETWVAVMRVLKPGGHLVAFSGPRTYHRMAVAIEDAGFEIRDQIGWVYGTGFPKSHDVSKGIDKSFGKEREVVGKRTYADGHVQNSSADKLAPPIGTFIRTQDDR</sequence>
<dbReference type="GO" id="GO:0003677">
    <property type="term" value="F:DNA binding"/>
    <property type="evidence" value="ECO:0007669"/>
    <property type="project" value="InterPro"/>
</dbReference>
<keyword evidence="2" id="KW-0489">Methyltransferase</keyword>
<protein>
    <recommendedName>
        <fullName evidence="4">DNA methylase N-4/N-6 domain-containing protein</fullName>
    </recommendedName>
</protein>
<dbReference type="SUPFAM" id="SSF53335">
    <property type="entry name" value="S-adenosyl-L-methionine-dependent methyltransferases"/>
    <property type="match status" value="1"/>
</dbReference>
<evidence type="ECO:0000313" key="5">
    <source>
        <dbReference type="EMBL" id="GAF71426.1"/>
    </source>
</evidence>
<evidence type="ECO:0000259" key="4">
    <source>
        <dbReference type="Pfam" id="PF01555"/>
    </source>
</evidence>
<dbReference type="Gene3D" id="3.40.50.150">
    <property type="entry name" value="Vaccinia Virus protein VP39"/>
    <property type="match status" value="1"/>
</dbReference>
<organism evidence="5">
    <name type="scientific">marine sediment metagenome</name>
    <dbReference type="NCBI Taxonomy" id="412755"/>
    <lineage>
        <taxon>unclassified sequences</taxon>
        <taxon>metagenomes</taxon>
        <taxon>ecological metagenomes</taxon>
    </lineage>
</organism>
<feature type="domain" description="DNA methylase N-4/N-6" evidence="4">
    <location>
        <begin position="31"/>
        <end position="119"/>
    </location>
</feature>
<dbReference type="InterPro" id="IPR029063">
    <property type="entry name" value="SAM-dependent_MTases_sf"/>
</dbReference>
<evidence type="ECO:0000256" key="2">
    <source>
        <dbReference type="ARBA" id="ARBA00022603"/>
    </source>
</evidence>